<dbReference type="GO" id="GO:0006508">
    <property type="term" value="P:proteolysis"/>
    <property type="evidence" value="ECO:0007669"/>
    <property type="project" value="UniProtKB-KW"/>
</dbReference>
<evidence type="ECO:0000256" key="7">
    <source>
        <dbReference type="SAM" id="SignalP"/>
    </source>
</evidence>
<evidence type="ECO:0000256" key="2">
    <source>
        <dbReference type="ARBA" id="ARBA00022670"/>
    </source>
</evidence>
<evidence type="ECO:0000256" key="4">
    <source>
        <dbReference type="ARBA" id="ARBA00022825"/>
    </source>
</evidence>
<dbReference type="InterPro" id="IPR015500">
    <property type="entry name" value="Peptidase_S8_subtilisin-rel"/>
</dbReference>
<dbReference type="InterPro" id="IPR050131">
    <property type="entry name" value="Peptidase_S8_subtilisin-like"/>
</dbReference>
<keyword evidence="7" id="KW-0732">Signal</keyword>
<reference evidence="9" key="1">
    <citation type="submission" date="2021-01" db="EMBL/GenBank/DDBJ databases">
        <title>Whole genome shotgun sequence of Virgisporangium aurantiacum NBRC 16421.</title>
        <authorList>
            <person name="Komaki H."/>
            <person name="Tamura T."/>
        </authorList>
    </citation>
    <scope>NUCLEOTIDE SEQUENCE</scope>
    <source>
        <strain evidence="9">NBRC 16421</strain>
    </source>
</reference>
<evidence type="ECO:0000256" key="1">
    <source>
        <dbReference type="ARBA" id="ARBA00011073"/>
    </source>
</evidence>
<evidence type="ECO:0000256" key="6">
    <source>
        <dbReference type="PROSITE-ProRule" id="PRU01240"/>
    </source>
</evidence>
<dbReference type="InterPro" id="IPR000209">
    <property type="entry name" value="Peptidase_S8/S53_dom"/>
</dbReference>
<dbReference type="PANTHER" id="PTHR43806:SF65">
    <property type="entry name" value="SERINE PROTEASE APRX"/>
    <property type="match status" value="1"/>
</dbReference>
<dbReference type="EMBL" id="BOPG01000064">
    <property type="protein sequence ID" value="GIJ61264.1"/>
    <property type="molecule type" value="Genomic_DNA"/>
</dbReference>
<dbReference type="AlphaFoldDB" id="A0A8J3ZBR4"/>
<keyword evidence="3 6" id="KW-0378">Hydrolase</keyword>
<feature type="domain" description="Peptidase S8/S53" evidence="8">
    <location>
        <begin position="241"/>
        <end position="506"/>
    </location>
</feature>
<name>A0A8J3ZBR4_9ACTN</name>
<comment type="similarity">
    <text evidence="1 6">Belongs to the peptidase S8 family.</text>
</comment>
<dbReference type="InterPro" id="IPR023828">
    <property type="entry name" value="Peptidase_S8_Ser-AS"/>
</dbReference>
<evidence type="ECO:0000313" key="9">
    <source>
        <dbReference type="EMBL" id="GIJ61264.1"/>
    </source>
</evidence>
<protein>
    <recommendedName>
        <fullName evidence="8">Peptidase S8/S53 domain-containing protein</fullName>
    </recommendedName>
</protein>
<dbReference type="PANTHER" id="PTHR43806">
    <property type="entry name" value="PEPTIDASE S8"/>
    <property type="match status" value="1"/>
</dbReference>
<gene>
    <name evidence="9" type="ORF">Vau01_087800</name>
</gene>
<dbReference type="RefSeq" id="WP_239152326.1">
    <property type="nucleotide sequence ID" value="NZ_BOPG01000064.1"/>
</dbReference>
<dbReference type="GO" id="GO:0004252">
    <property type="term" value="F:serine-type endopeptidase activity"/>
    <property type="evidence" value="ECO:0007669"/>
    <property type="project" value="UniProtKB-UniRule"/>
</dbReference>
<keyword evidence="10" id="KW-1185">Reference proteome</keyword>
<feature type="signal peptide" evidence="7">
    <location>
        <begin position="1"/>
        <end position="25"/>
    </location>
</feature>
<feature type="active site" description="Charge relay system" evidence="5 6">
    <location>
        <position position="459"/>
    </location>
</feature>
<dbReference type="Proteomes" id="UP000612585">
    <property type="component" value="Unassembled WGS sequence"/>
</dbReference>
<evidence type="ECO:0000256" key="3">
    <source>
        <dbReference type="ARBA" id="ARBA00022801"/>
    </source>
</evidence>
<feature type="active site" description="Charge relay system" evidence="5 6">
    <location>
        <position position="250"/>
    </location>
</feature>
<feature type="chain" id="PRO_5035208900" description="Peptidase S8/S53 domain-containing protein" evidence="7">
    <location>
        <begin position="26"/>
        <end position="1116"/>
    </location>
</feature>
<organism evidence="9 10">
    <name type="scientific">Virgisporangium aurantiacum</name>
    <dbReference type="NCBI Taxonomy" id="175570"/>
    <lineage>
        <taxon>Bacteria</taxon>
        <taxon>Bacillati</taxon>
        <taxon>Actinomycetota</taxon>
        <taxon>Actinomycetes</taxon>
        <taxon>Micromonosporales</taxon>
        <taxon>Micromonosporaceae</taxon>
        <taxon>Virgisporangium</taxon>
    </lineage>
</organism>
<dbReference type="SUPFAM" id="SSF52743">
    <property type="entry name" value="Subtilisin-like"/>
    <property type="match status" value="1"/>
</dbReference>
<dbReference type="PROSITE" id="PS00138">
    <property type="entry name" value="SUBTILASE_SER"/>
    <property type="match status" value="1"/>
</dbReference>
<accession>A0A8J3ZBR4</accession>
<evidence type="ECO:0000256" key="5">
    <source>
        <dbReference type="PIRSR" id="PIRSR615500-1"/>
    </source>
</evidence>
<evidence type="ECO:0000313" key="10">
    <source>
        <dbReference type="Proteomes" id="UP000612585"/>
    </source>
</evidence>
<dbReference type="Gene3D" id="3.40.50.200">
    <property type="entry name" value="Peptidase S8/S53 domain"/>
    <property type="match status" value="1"/>
</dbReference>
<keyword evidence="4 6" id="KW-0720">Serine protease</keyword>
<proteinExistence type="inferred from homology"/>
<dbReference type="PRINTS" id="PR00723">
    <property type="entry name" value="SUBTILISIN"/>
</dbReference>
<evidence type="ECO:0000259" key="8">
    <source>
        <dbReference type="Pfam" id="PF00082"/>
    </source>
</evidence>
<comment type="caution">
    <text evidence="9">The sequence shown here is derived from an EMBL/GenBank/DDBJ whole genome shotgun (WGS) entry which is preliminary data.</text>
</comment>
<keyword evidence="2 6" id="KW-0645">Protease</keyword>
<sequence>MRVRAWGWALTAMVVVGTLGGPAGADPGRGGTGAGPVTSGAAVPAAVPAVPAGRTYRVTLLTGDVVTVTGRPSGCAAVSVQPVAASGVMTRHCDPDGHVTVIPSAVAPLLGSVLDPDLFDVTTLVQNGYDDARSAELPLIVRSGGGSARVATEQLTGQLTARHDLPSIGAVAGRAPKSGGAGVLAALVGDRSGPSAQSAGTKVWLDRRVTASALSTVDGTGIDRNLKQVSAPRAWAAGATGRGARVAVLDTGADFTHPDLVGRVTDRADFTVDGGDAVDRVGHGTHVAATAAGSGAGVGGARRGVAPDAELLVGKVLDDNGSGYDSQVIAGMEWAAARADVVNMSLGGYEPSDGTDPLSQALDALTARTGALFVVAAGNSGSYGRDVPSPAAAAGALTVGAVDGTDTVAGFSTRGPVQTSGAAKPEIVAPGVDIVAARAAGTTMGRPIDDRYVSASGTSMATPHVAGAAALLVGRHPDWSAAQVKAALVGAADAARTTDVYTVGAGRLDAAAALDGVVAGQGVVNLGRQDRDRLLSWTNTGTRPAEVTLDVAVTDHAGRSAAGARLSTTRLTPAGGGTVTSTVTVDRTAAPGFYTALVTAHGDDGAVLARTPVTFEIEAPIHDLTFATGLLPGGVAGFLNIQVNNLDDPALHLGGVGVVAGGTATIRVAAGRYSVLASFGQFGNGGTGGILGDPDVEVRSDTTVTIDAGRAKRVKSTVEGADTEAASVAIGVDQRGAQGLGFGASVWAWGDAARDWTVHAEPNDGATIGTYRVNASFGLKAPGSYYDIVHTWQSGIPADPTHHVTAAEKDRMARIEQRFHRIDGPTVFARSALGPDGWYVVDSRTTDLPETRTDYLTPGFVWQDEVFYADGIVTQEPYHMLAAGSRQAKTWARQPIHSDWYDDPGESYSSCVPRPPMRTRGVLLFHLTTLTDRHQRFNCWPLDGMTESMRLFRGGSLVGSTQTNVGEFAVPTGTGDYRLVFDVEPGPTLAAPKRISSEWTFRSTGPTGTGTVPVPLLSVDYELPLDADNRPVAGGPALFDVRQAIGVKPQRITEFRLWTSVDDGATWQPARVTPTDGRYRATLPTLAAGQALSLRVGAAGSAGSRVDQTVIAAVRG</sequence>
<feature type="active site" description="Charge relay system" evidence="5 6">
    <location>
        <position position="283"/>
    </location>
</feature>
<dbReference type="PROSITE" id="PS51892">
    <property type="entry name" value="SUBTILASE"/>
    <property type="match status" value="1"/>
</dbReference>
<dbReference type="Pfam" id="PF00082">
    <property type="entry name" value="Peptidase_S8"/>
    <property type="match status" value="1"/>
</dbReference>
<dbReference type="InterPro" id="IPR036852">
    <property type="entry name" value="Peptidase_S8/S53_dom_sf"/>
</dbReference>